<dbReference type="Gene3D" id="3.30.530.20">
    <property type="match status" value="1"/>
</dbReference>
<dbReference type="SUPFAM" id="SSF55961">
    <property type="entry name" value="Bet v1-like"/>
    <property type="match status" value="1"/>
</dbReference>
<name>A0A7W7ZZE8_9ACTN</name>
<protein>
    <recommendedName>
        <fullName evidence="2">Activator of Hsp90 ATPase homologue 1/2-like C-terminal domain-containing protein</fullName>
    </recommendedName>
</protein>
<reference evidence="3 4" key="1">
    <citation type="submission" date="2020-08" db="EMBL/GenBank/DDBJ databases">
        <title>Genomic Encyclopedia of Type Strains, Phase IV (KMG-IV): sequencing the most valuable type-strain genomes for metagenomic binning, comparative biology and taxonomic classification.</title>
        <authorList>
            <person name="Goeker M."/>
        </authorList>
    </citation>
    <scope>NUCLEOTIDE SEQUENCE [LARGE SCALE GENOMIC DNA]</scope>
    <source>
        <strain evidence="3 4">DSM 45385</strain>
    </source>
</reference>
<dbReference type="AlphaFoldDB" id="A0A7W7ZZE8"/>
<dbReference type="EMBL" id="JACHIN010000002">
    <property type="protein sequence ID" value="MBB5076663.1"/>
    <property type="molecule type" value="Genomic_DNA"/>
</dbReference>
<evidence type="ECO:0000259" key="2">
    <source>
        <dbReference type="Pfam" id="PF08327"/>
    </source>
</evidence>
<evidence type="ECO:0000256" key="1">
    <source>
        <dbReference type="ARBA" id="ARBA00006817"/>
    </source>
</evidence>
<proteinExistence type="inferred from homology"/>
<comment type="similarity">
    <text evidence="1">Belongs to the AHA1 family.</text>
</comment>
<feature type="domain" description="Activator of Hsp90 ATPase homologue 1/2-like C-terminal" evidence="2">
    <location>
        <begin position="16"/>
        <end position="105"/>
    </location>
</feature>
<evidence type="ECO:0000313" key="3">
    <source>
        <dbReference type="EMBL" id="MBB5076663.1"/>
    </source>
</evidence>
<dbReference type="RefSeq" id="WP_184960171.1">
    <property type="nucleotide sequence ID" value="NZ_JACHIN010000002.1"/>
</dbReference>
<comment type="caution">
    <text evidence="3">The sequence shown here is derived from an EMBL/GenBank/DDBJ whole genome shotgun (WGS) entry which is preliminary data.</text>
</comment>
<dbReference type="InterPro" id="IPR013538">
    <property type="entry name" value="ASHA1/2-like_C"/>
</dbReference>
<accession>A0A7W7ZZE8</accession>
<dbReference type="InterPro" id="IPR023393">
    <property type="entry name" value="START-like_dom_sf"/>
</dbReference>
<organism evidence="3 4">
    <name type="scientific">Nonomuraea endophytica</name>
    <dbReference type="NCBI Taxonomy" id="714136"/>
    <lineage>
        <taxon>Bacteria</taxon>
        <taxon>Bacillati</taxon>
        <taxon>Actinomycetota</taxon>
        <taxon>Actinomycetes</taxon>
        <taxon>Streptosporangiales</taxon>
        <taxon>Streptosporangiaceae</taxon>
        <taxon>Nonomuraea</taxon>
    </lineage>
</organism>
<keyword evidence="4" id="KW-1185">Reference proteome</keyword>
<gene>
    <name evidence="3" type="ORF">HNR40_002127</name>
</gene>
<dbReference type="Proteomes" id="UP000568380">
    <property type="component" value="Unassembled WGS sequence"/>
</dbReference>
<sequence length="231" mass="25415">MSRAIEVRWQGELDGSPEQVWEAITVRADGWLWKIDYEPRVGGSETGLTPSGGTVTVWEPHRHFTTRGPDLDGFNQLDFVLEPRGAKTLLTYTHNGVLPDDDYDVQADACRQHTAFYNHSLGQYVRHFAGRRCDYVTAEAEVSLAAVRAALGLPDEVAAGDRVRLTPAGLTPIDGVVDYATPAFLGVTSGDALYRFYGRDVWGWPVGVAHHLFAGGDSSADWNAWLVKEVV</sequence>
<evidence type="ECO:0000313" key="4">
    <source>
        <dbReference type="Proteomes" id="UP000568380"/>
    </source>
</evidence>
<dbReference type="Pfam" id="PF08327">
    <property type="entry name" value="AHSA1"/>
    <property type="match status" value="1"/>
</dbReference>